<dbReference type="PANTHER" id="PTHR43169">
    <property type="entry name" value="EXSB FAMILY PROTEIN"/>
    <property type="match status" value="1"/>
</dbReference>
<proteinExistence type="predicted"/>
<gene>
    <name evidence="1" type="ORF">XM47_18130</name>
</gene>
<protein>
    <submittedName>
        <fullName evidence="1">Uncharacterized protein</fullName>
    </submittedName>
</protein>
<sequence length="268" mass="30219">MQTKLHRLLKVLAAYPKLNIAVSGGVDSMLLSYVAHQIDTIEVTAVHACSYAVPEQAFSRVKTYAQRHQWHLKLINAGELEDPEYINNPVNRCYFCKSNLYQRISENTEGVIASGTNLDDLSDFRPGLAAAKENRVVHPYVEAKFTKQDIYQLASFFELNDLESLPAQPCLASRVETGIQINPEDLLFIDKAESLARKLMPNVVDLRCRITHQGVYLELSQLPTTQIEIKVTAELNLLCIKHGKLFSGIRLYKKGSAFITEGQYYEAI</sequence>
<evidence type="ECO:0000313" key="1">
    <source>
        <dbReference type="EMBL" id="KMT63747.1"/>
    </source>
</evidence>
<dbReference type="OrthoDB" id="9776919at2"/>
<dbReference type="AlphaFoldDB" id="A0A0J8GLQ5"/>
<evidence type="ECO:0000313" key="2">
    <source>
        <dbReference type="Proteomes" id="UP000037600"/>
    </source>
</evidence>
<dbReference type="STRING" id="1513271.XM47_18130"/>
<dbReference type="Gene3D" id="3.40.50.620">
    <property type="entry name" value="HUPs"/>
    <property type="match status" value="1"/>
</dbReference>
<reference evidence="1 2" key="1">
    <citation type="submission" date="2015-04" db="EMBL/GenBank/DDBJ databases">
        <title>Draft Genome Sequence of the Novel Agar-Digesting Marine Bacterium Q1.</title>
        <authorList>
            <person name="Li Y."/>
            <person name="Li D."/>
            <person name="Chen G."/>
            <person name="Du Z."/>
        </authorList>
    </citation>
    <scope>NUCLEOTIDE SEQUENCE [LARGE SCALE GENOMIC DNA]</scope>
    <source>
        <strain evidence="1 2">Q1</strain>
    </source>
</reference>
<dbReference type="Proteomes" id="UP000037600">
    <property type="component" value="Unassembled WGS sequence"/>
</dbReference>
<name>A0A0J8GLQ5_9ALTE</name>
<accession>A0A0J8GLQ5</accession>
<dbReference type="PATRIC" id="fig|1513271.3.peg.3719"/>
<dbReference type="EMBL" id="LAZL01000044">
    <property type="protein sequence ID" value="KMT63747.1"/>
    <property type="molecule type" value="Genomic_DNA"/>
</dbReference>
<dbReference type="InterPro" id="IPR014729">
    <property type="entry name" value="Rossmann-like_a/b/a_fold"/>
</dbReference>
<comment type="caution">
    <text evidence="1">The sequence shown here is derived from an EMBL/GenBank/DDBJ whole genome shotgun (WGS) entry which is preliminary data.</text>
</comment>
<keyword evidence="2" id="KW-1185">Reference proteome</keyword>
<dbReference type="SUPFAM" id="SSF52402">
    <property type="entry name" value="Adenine nucleotide alpha hydrolases-like"/>
    <property type="match status" value="1"/>
</dbReference>
<dbReference type="InterPro" id="IPR052188">
    <property type="entry name" value="Ni-pincer_cofactor_biosynth"/>
</dbReference>
<organism evidence="1 2">
    <name type="scientific">Catenovulum maritimum</name>
    <dbReference type="NCBI Taxonomy" id="1513271"/>
    <lineage>
        <taxon>Bacteria</taxon>
        <taxon>Pseudomonadati</taxon>
        <taxon>Pseudomonadota</taxon>
        <taxon>Gammaproteobacteria</taxon>
        <taxon>Alteromonadales</taxon>
        <taxon>Alteromonadaceae</taxon>
        <taxon>Catenovulum</taxon>
    </lineage>
</organism>
<dbReference type="PANTHER" id="PTHR43169:SF2">
    <property type="entry name" value="NAD_GMP SYNTHASE DOMAIN-CONTAINING PROTEIN"/>
    <property type="match status" value="1"/>
</dbReference>